<dbReference type="EMBL" id="CP045096">
    <property type="protein sequence ID" value="QFQ99470.1"/>
    <property type="molecule type" value="Genomic_DNA"/>
</dbReference>
<dbReference type="InterPro" id="IPR029044">
    <property type="entry name" value="Nucleotide-diphossugar_trans"/>
</dbReference>
<dbReference type="GO" id="GO:0016020">
    <property type="term" value="C:membrane"/>
    <property type="evidence" value="ECO:0007669"/>
    <property type="project" value="GOC"/>
</dbReference>
<dbReference type="GO" id="GO:0016758">
    <property type="term" value="F:hexosyltransferase activity"/>
    <property type="evidence" value="ECO:0007669"/>
    <property type="project" value="TreeGrafter"/>
</dbReference>
<evidence type="ECO:0000256" key="1">
    <source>
        <dbReference type="SAM" id="MobiDB-lite"/>
    </source>
</evidence>
<dbReference type="GO" id="GO:0006688">
    <property type="term" value="P:glycosphingolipid biosynthetic process"/>
    <property type="evidence" value="ECO:0007669"/>
    <property type="project" value="TreeGrafter"/>
</dbReference>
<evidence type="ECO:0000313" key="3">
    <source>
        <dbReference type="Proteomes" id="UP000327294"/>
    </source>
</evidence>
<dbReference type="PANTHER" id="PTHR12042">
    <property type="entry name" value="LACTOSYLCERAMIDE 4-ALPHA-GALACTOSYLTRANSFERASE ALPHA- 1,4-GALACTOSYLTRANSFERASE"/>
    <property type="match status" value="1"/>
</dbReference>
<proteinExistence type="predicted"/>
<dbReference type="InterPro" id="IPR051981">
    <property type="entry name" value="Glycosyltransf_32"/>
</dbReference>
<dbReference type="AlphaFoldDB" id="A0A5P8K8Y1"/>
<evidence type="ECO:0000313" key="2">
    <source>
        <dbReference type="EMBL" id="QFQ99470.1"/>
    </source>
</evidence>
<dbReference type="Proteomes" id="UP000327294">
    <property type="component" value="Chromosome"/>
</dbReference>
<dbReference type="KEGG" id="sphv:F9278_28685"/>
<reference evidence="2 3" key="1">
    <citation type="submission" date="2019-10" db="EMBL/GenBank/DDBJ databases">
        <title>Streptomyces sp. strain GY16 isolated from leaves of Broussonetia papyrifera.</title>
        <authorList>
            <person name="Mo P."/>
        </authorList>
    </citation>
    <scope>NUCLEOTIDE SEQUENCE [LARGE SCALE GENOMIC DNA]</scope>
    <source>
        <strain evidence="2 3">GY16</strain>
    </source>
</reference>
<dbReference type="PANTHER" id="PTHR12042:SF21">
    <property type="entry name" value="ALPHA1,4-GALACTOSYLTRANSFERASE 1-RELATED"/>
    <property type="match status" value="1"/>
</dbReference>
<dbReference type="InterPro" id="IPR007577">
    <property type="entry name" value="GlycoTrfase_DXD_sugar-bd_CS"/>
</dbReference>
<keyword evidence="3" id="KW-1185">Reference proteome</keyword>
<dbReference type="SUPFAM" id="SSF53448">
    <property type="entry name" value="Nucleotide-diphospho-sugar transferases"/>
    <property type="match status" value="1"/>
</dbReference>
<sequence length="333" mass="37320">MEGTHGLGRREFRPSRSQDSAPHGGGLGGEAPSDPGVRVTVGSARHVRRPFPRLRRALANRNDLAGGTAAYALVPRRSGKRRQGVNIFFYWSGQEFDFSHFLAVASAARHAPGADVVVVVDERPVDNVHFERVQRLPGVTVEPLSLGSLVSPELRRLYPRLRFVAHRSDLVRLALLEKYGGLYLDTDTLTVRDLSGTPEVLLLEDGKIVYLGCFALPAGHPVLATMLTALEAMPEADLDVHQSIIYTWTHIVRDHSPKVTFGDLGAYIPVHWKSWERVFTERLPVDGIRILHHYGHFSHRYTRTMDEAWIHRNDCLFSDLARPLLSDLHALGW</sequence>
<accession>A0A5P8K8Y1</accession>
<feature type="region of interest" description="Disordered" evidence="1">
    <location>
        <begin position="1"/>
        <end position="45"/>
    </location>
</feature>
<gene>
    <name evidence="2" type="ORF">F9278_28685</name>
</gene>
<dbReference type="Gene3D" id="3.90.550.20">
    <property type="match status" value="1"/>
</dbReference>
<dbReference type="Pfam" id="PF04488">
    <property type="entry name" value="Gly_transf_sug"/>
    <property type="match status" value="1"/>
</dbReference>
<organism evidence="2 3">
    <name type="scientific">Streptomyces phaeolivaceus</name>
    <dbReference type="NCBI Taxonomy" id="2653200"/>
    <lineage>
        <taxon>Bacteria</taxon>
        <taxon>Bacillati</taxon>
        <taxon>Actinomycetota</taxon>
        <taxon>Actinomycetes</taxon>
        <taxon>Kitasatosporales</taxon>
        <taxon>Streptomycetaceae</taxon>
        <taxon>Streptomyces</taxon>
    </lineage>
</organism>
<name>A0A5P8K8Y1_9ACTN</name>
<protein>
    <submittedName>
        <fullName evidence="2">Uncharacterized protein</fullName>
    </submittedName>
</protein>